<reference evidence="18" key="1">
    <citation type="submission" date="2018-01" db="EMBL/GenBank/DDBJ databases">
        <authorList>
            <person name="Alioto T."/>
            <person name="Alioto T."/>
        </authorList>
    </citation>
    <scope>NUCLEOTIDE SEQUENCE [LARGE SCALE GENOMIC DNA]</scope>
</reference>
<evidence type="ECO:0000313" key="18">
    <source>
        <dbReference type="Proteomes" id="UP000268350"/>
    </source>
</evidence>
<dbReference type="InterPro" id="IPR001628">
    <property type="entry name" value="Znf_hrmn_rcpt"/>
</dbReference>
<dbReference type="InterPro" id="IPR001723">
    <property type="entry name" value="Nuclear_hrmn_rcpt"/>
</dbReference>
<feature type="compositionally biased region" description="Polar residues" evidence="14">
    <location>
        <begin position="263"/>
        <end position="281"/>
    </location>
</feature>
<dbReference type="CDD" id="cd06946">
    <property type="entry name" value="NR_LBD_ERR"/>
    <property type="match status" value="1"/>
</dbReference>
<dbReference type="Proteomes" id="UP000268350">
    <property type="component" value="Unassembled WGS sequence"/>
</dbReference>
<evidence type="ECO:0000256" key="10">
    <source>
        <dbReference type="ARBA" id="ARBA00023163"/>
    </source>
</evidence>
<keyword evidence="6" id="KW-0862">Zinc</keyword>
<dbReference type="EMBL" id="OUUW01000012">
    <property type="protein sequence ID" value="SPP87261.1"/>
    <property type="molecule type" value="Genomic_DNA"/>
</dbReference>
<dbReference type="GO" id="GO:0005496">
    <property type="term" value="F:steroid binding"/>
    <property type="evidence" value="ECO:0007669"/>
    <property type="project" value="UniProtKB-KW"/>
</dbReference>
<keyword evidence="9" id="KW-0238">DNA-binding</keyword>
<dbReference type="GO" id="GO:0005634">
    <property type="term" value="C:nucleus"/>
    <property type="evidence" value="ECO:0007669"/>
    <property type="project" value="UniProtKB-SubCell"/>
</dbReference>
<dbReference type="SMART" id="SM00430">
    <property type="entry name" value="HOLI"/>
    <property type="match status" value="1"/>
</dbReference>
<dbReference type="GO" id="GO:0008270">
    <property type="term" value="F:zinc ion binding"/>
    <property type="evidence" value="ECO:0007669"/>
    <property type="project" value="UniProtKB-KW"/>
</dbReference>
<evidence type="ECO:0000256" key="2">
    <source>
        <dbReference type="ARBA" id="ARBA00005413"/>
    </source>
</evidence>
<evidence type="ECO:0000256" key="7">
    <source>
        <dbReference type="ARBA" id="ARBA00023015"/>
    </source>
</evidence>
<evidence type="ECO:0000256" key="8">
    <source>
        <dbReference type="ARBA" id="ARBA00023121"/>
    </source>
</evidence>
<dbReference type="Gene3D" id="1.10.565.10">
    <property type="entry name" value="Retinoid X Receptor"/>
    <property type="match status" value="1"/>
</dbReference>
<dbReference type="OrthoDB" id="5799427at2759"/>
<feature type="domain" description="NR LBD" evidence="16">
    <location>
        <begin position="279"/>
        <end position="516"/>
    </location>
</feature>
<dbReference type="Gene3D" id="3.30.50.10">
    <property type="entry name" value="Erythroid Transcription Factor GATA-1, subunit A"/>
    <property type="match status" value="1"/>
</dbReference>
<dbReference type="InterPro" id="IPR013088">
    <property type="entry name" value="Znf_NHR/GATA"/>
</dbReference>
<keyword evidence="12 13" id="KW-0539">Nucleus</keyword>
<dbReference type="GO" id="GO:0043565">
    <property type="term" value="F:sequence-specific DNA binding"/>
    <property type="evidence" value="ECO:0007669"/>
    <property type="project" value="InterPro"/>
</dbReference>
<evidence type="ECO:0000313" key="17">
    <source>
        <dbReference type="EMBL" id="SPP87261.1"/>
    </source>
</evidence>
<feature type="region of interest" description="Disordered" evidence="14">
    <location>
        <begin position="76"/>
        <end position="96"/>
    </location>
</feature>
<evidence type="ECO:0000259" key="16">
    <source>
        <dbReference type="PROSITE" id="PS51843"/>
    </source>
</evidence>
<keyword evidence="5" id="KW-0863">Zinc-finger</keyword>
<evidence type="ECO:0000256" key="6">
    <source>
        <dbReference type="ARBA" id="ARBA00022833"/>
    </source>
</evidence>
<evidence type="ECO:0000259" key="15">
    <source>
        <dbReference type="PROSITE" id="PS51030"/>
    </source>
</evidence>
<evidence type="ECO:0000256" key="14">
    <source>
        <dbReference type="SAM" id="MobiDB-lite"/>
    </source>
</evidence>
<accession>A0A3B0KPY9</accession>
<dbReference type="PROSITE" id="PS00031">
    <property type="entry name" value="NUCLEAR_REC_DBD_1"/>
    <property type="match status" value="1"/>
</dbReference>
<feature type="region of interest" description="Disordered" evidence="14">
    <location>
        <begin position="262"/>
        <end position="302"/>
    </location>
</feature>
<protein>
    <submittedName>
        <fullName evidence="17">Blast:WD repeat domain phosphoinositide-interacting protein 2</fullName>
    </submittedName>
</protein>
<dbReference type="PROSITE" id="PS51030">
    <property type="entry name" value="NUCLEAR_REC_DBD_2"/>
    <property type="match status" value="1"/>
</dbReference>
<evidence type="ECO:0000256" key="13">
    <source>
        <dbReference type="PIRNR" id="PIRNR002527"/>
    </source>
</evidence>
<keyword evidence="7 13" id="KW-0805">Transcription regulation</keyword>
<feature type="domain" description="Nuclear receptor" evidence="15">
    <location>
        <begin position="114"/>
        <end position="189"/>
    </location>
</feature>
<organism evidence="17 18">
    <name type="scientific">Drosophila guanche</name>
    <name type="common">Fruit fly</name>
    <dbReference type="NCBI Taxonomy" id="7266"/>
    <lineage>
        <taxon>Eukaryota</taxon>
        <taxon>Metazoa</taxon>
        <taxon>Ecdysozoa</taxon>
        <taxon>Arthropoda</taxon>
        <taxon>Hexapoda</taxon>
        <taxon>Insecta</taxon>
        <taxon>Pterygota</taxon>
        <taxon>Neoptera</taxon>
        <taxon>Endopterygota</taxon>
        <taxon>Diptera</taxon>
        <taxon>Brachycera</taxon>
        <taxon>Muscomorpha</taxon>
        <taxon>Ephydroidea</taxon>
        <taxon>Drosophilidae</taxon>
        <taxon>Drosophila</taxon>
        <taxon>Sophophora</taxon>
    </lineage>
</organism>
<dbReference type="InterPro" id="IPR024178">
    <property type="entry name" value="Est_rcpt/est-rel_rcp"/>
</dbReference>
<evidence type="ECO:0000256" key="3">
    <source>
        <dbReference type="ARBA" id="ARBA00022665"/>
    </source>
</evidence>
<dbReference type="InterPro" id="IPR035500">
    <property type="entry name" value="NHR-like_dom_sf"/>
</dbReference>
<keyword evidence="11 13" id="KW-0675">Receptor</keyword>
<dbReference type="FunFam" id="3.30.50.10:FF:000139">
    <property type="entry name" value="Estrogen receptor beta a variant b"/>
    <property type="match status" value="1"/>
</dbReference>
<sequence length="518" mass="56732">MSDGVSILHIKQEVDTSSAGAACYSPTSKAATAQSNSCNSNSGMKSSPSVSPERQLCSSTTSLSCDLHNVSLSNDGDSIKGSGAGSGSGGGGGSGGGSAINTSANAGSVRDELRRLCLVCGDVASGFHYGVASCEACKAFFKRTIQGNIEYTCPANNECEINKRRRKACQACRFQKCLLMGMLKVTLTNPFLIILRLLIIHQFVLSQEGVRLDRVRGGRQKYRRNPVSNSYQTMQLLYQSNTTSLCDVKILEVLNSYEPDALSVQSPSQQPHTTSGCNDEASSSSGSIKLESSGGGGGSVSSVSVTPNGTCIFQNNNNDPNEILSVLSDIYDKELVSVIGWAKQIPGFIELPLNDQMKLLQVSWAEILTLQLTFRSLPFNGKLCFATDVWMDELLAKECGYTEFYYHCVQIAQRMERISPRREEYYLLKALLLSNCDILLDDQSSLRAFRDTILNSLNDVVYLLRHSSAVSHQQQLLLILPSLRQADDILRRFWRGVARDEVITMKKLFLEMLEPLAR</sequence>
<evidence type="ECO:0000256" key="12">
    <source>
        <dbReference type="ARBA" id="ARBA00023242"/>
    </source>
</evidence>
<dbReference type="Pfam" id="PF00104">
    <property type="entry name" value="Hormone_recep"/>
    <property type="match status" value="1"/>
</dbReference>
<evidence type="ECO:0000256" key="4">
    <source>
        <dbReference type="ARBA" id="ARBA00022723"/>
    </source>
</evidence>
<proteinExistence type="inferred from homology"/>
<dbReference type="Pfam" id="PF00105">
    <property type="entry name" value="zf-C4"/>
    <property type="match status" value="1"/>
</dbReference>
<dbReference type="FunFam" id="1.10.565.10:FF:000040">
    <property type="entry name" value="Uncharacterized protein, isoform A"/>
    <property type="match status" value="1"/>
</dbReference>
<dbReference type="SMART" id="SM00399">
    <property type="entry name" value="ZnF_C4"/>
    <property type="match status" value="1"/>
</dbReference>
<gene>
    <name evidence="17" type="ORF">DGUA_6G009620</name>
</gene>
<keyword evidence="18" id="KW-1185">Reference proteome</keyword>
<feature type="compositionally biased region" description="Gly residues" evidence="14">
    <location>
        <begin position="82"/>
        <end position="96"/>
    </location>
</feature>
<dbReference type="SUPFAM" id="SSF57716">
    <property type="entry name" value="Glucocorticoid receptor-like (DNA-binding domain)"/>
    <property type="match status" value="1"/>
</dbReference>
<dbReference type="InterPro" id="IPR000536">
    <property type="entry name" value="Nucl_hrmn_rcpt_lig-bd"/>
</dbReference>
<dbReference type="GO" id="GO:0003707">
    <property type="term" value="F:nuclear steroid receptor activity"/>
    <property type="evidence" value="ECO:0007669"/>
    <property type="project" value="InterPro"/>
</dbReference>
<comment type="similarity">
    <text evidence="2 13">Belongs to the nuclear hormone receptor family. NR3 subfamily.</text>
</comment>
<keyword evidence="10 13" id="KW-0804">Transcription</keyword>
<dbReference type="PROSITE" id="PS51843">
    <property type="entry name" value="NR_LBD"/>
    <property type="match status" value="1"/>
</dbReference>
<dbReference type="CDD" id="cd07170">
    <property type="entry name" value="NR_DBD_ERR"/>
    <property type="match status" value="1"/>
</dbReference>
<comment type="subcellular location">
    <subcellularLocation>
        <location evidence="1 13">Nucleus</location>
    </subcellularLocation>
</comment>
<feature type="region of interest" description="Disordered" evidence="14">
    <location>
        <begin position="34"/>
        <end position="55"/>
    </location>
</feature>
<dbReference type="InterPro" id="IPR050200">
    <property type="entry name" value="Nuclear_hormone_rcpt_NR3"/>
</dbReference>
<keyword evidence="4" id="KW-0479">Metal-binding</keyword>
<dbReference type="SUPFAM" id="SSF48508">
    <property type="entry name" value="Nuclear receptor ligand-binding domain"/>
    <property type="match status" value="1"/>
</dbReference>
<keyword evidence="3" id="KW-0754">Steroid-binding</keyword>
<evidence type="ECO:0000256" key="1">
    <source>
        <dbReference type="ARBA" id="ARBA00004123"/>
    </source>
</evidence>
<dbReference type="PANTHER" id="PTHR48092">
    <property type="entry name" value="KNIRPS-RELATED PROTEIN-RELATED"/>
    <property type="match status" value="1"/>
</dbReference>
<evidence type="ECO:0000256" key="9">
    <source>
        <dbReference type="ARBA" id="ARBA00023125"/>
    </source>
</evidence>
<evidence type="ECO:0000256" key="11">
    <source>
        <dbReference type="ARBA" id="ARBA00023170"/>
    </source>
</evidence>
<feature type="compositionally biased region" description="Polar residues" evidence="14">
    <location>
        <begin position="34"/>
        <end position="52"/>
    </location>
</feature>
<keyword evidence="8" id="KW-0446">Lipid-binding</keyword>
<dbReference type="PRINTS" id="PR00398">
    <property type="entry name" value="STRDHORMONER"/>
</dbReference>
<feature type="compositionally biased region" description="Low complexity" evidence="14">
    <location>
        <begin position="282"/>
        <end position="292"/>
    </location>
</feature>
<evidence type="ECO:0000256" key="5">
    <source>
        <dbReference type="ARBA" id="ARBA00022771"/>
    </source>
</evidence>
<name>A0A3B0KPY9_DROGU</name>
<dbReference type="AlphaFoldDB" id="A0A3B0KPY9"/>
<dbReference type="PRINTS" id="PR00047">
    <property type="entry name" value="STROIDFINGER"/>
</dbReference>
<dbReference type="PIRSF" id="PIRSF002527">
    <property type="entry name" value="ER-like_NR"/>
    <property type="match status" value="1"/>
</dbReference>